<gene>
    <name evidence="4" type="ORF">SNAT2548_LOCUS22426</name>
</gene>
<feature type="compositionally biased region" description="Polar residues" evidence="2">
    <location>
        <begin position="773"/>
        <end position="782"/>
    </location>
</feature>
<evidence type="ECO:0000256" key="1">
    <source>
        <dbReference type="PROSITE-ProRule" id="PRU00723"/>
    </source>
</evidence>
<feature type="region of interest" description="Disordered" evidence="2">
    <location>
        <begin position="480"/>
        <end position="549"/>
    </location>
</feature>
<feature type="compositionally biased region" description="Basic and acidic residues" evidence="2">
    <location>
        <begin position="1068"/>
        <end position="1079"/>
    </location>
</feature>
<feature type="region of interest" description="Disordered" evidence="2">
    <location>
        <begin position="419"/>
        <end position="438"/>
    </location>
</feature>
<feature type="region of interest" description="Disordered" evidence="2">
    <location>
        <begin position="1"/>
        <end position="43"/>
    </location>
</feature>
<dbReference type="PROSITE" id="PS50103">
    <property type="entry name" value="ZF_C3H1"/>
    <property type="match status" value="1"/>
</dbReference>
<sequence>MSTRDSIESSESSDSDVLGAGNRFLEDQVTAAHQGETATDSHVRSIADAGNVDFIDDGRNSGRTGLEMDSSADRDRFGLSFSGPLTVDVRSSAVDSTLVPGPPPGLTDRNLEIVATMDSVGRSGGLGLAGIVDTSGTQGRDAGEELRELLAVPSVADRGDVMTQLSMLASNPVVFDPVMGATDLNEYRAGRGGIETGNARTPTLAIEDLAGLGGRMEEGAFANPSETVLHGTDQETTGDTKGTTGSRIEIAIEDRVDSLAVSSSSDHDRTVRRNDDGIDAMMNSGELGAEGDRMRSADSGHWMGRRNGDDIVPGVYSNSAAMIGNVGIDPTDLELIAKGSSAVAQNMIGESDDRALSVFSSTGLSEAPPGGNVEALKDVGMGQTSTIGIEWGSHGIRSALEETGVITDADFAKFFTDQGPGEPGSTPMTMQSDSQVDEGLRKQRAEQAVKEMNQIAESVPAAKKSKSTEIGGPIHQAGMITPDQGSEGWGNRSPAPRSPGIGGQYEHFGINTPPEGRGRNDEMRATSSPPRRAKMRAPADPDKSSLGEIDGRIDDLQTVVVDTQTDVAKLKVASECASAIANSSAEKADVVSKRLVECEEEVKHWKGWIESQQIDTKTTLSQELKEMSRIMDGSISEDRMDDAMAPQLTEGAMQLARRMRRQVENVKVLKTSVTTRLKGVEERLSTAEHSADVAKQSTGTKITTLETGLNEVRRGIGVVFSSMQVRHENGTWKNERLDKVETVLNRQWDQIKIAGEELRKLKSKGSQKAGADTASSSHCNSQGKGPGCGCREPGEGHGTCIDGAVRGETKKLSVVLAQKEHIMTVAREVIKNRKSVAEIVANMTKVHKTCENVAARTDRMDEKRNGEQAWVKDTVRKMEKTMESMSSRMIDEQKRVTGEFILVNARIDESARNEGVGKMRGNSAEIGKPPTMSRGRDSHGGSGGADGRARSDNARGIEASRPESAGPVVDRRIENRCIVLEQQVTKITSQLQGLTTVNERIVRENASLLSEIDSMKGENKGVTESVKRNDSIKAELDSMWNRIGEIAKQSSEYAMPAPAAGGLPRPQSGRDHEGDDARFRNPVGGGYSKFKDTRGMEKCNEISIAKEPSSGEVGLWLGDVAHTAKAAYLYDGDYAYTQVLKVRERSEAMIDMELKYPALENQLFSGLKRAIKSESLSAKVKMEMYKTQQVGDGKPMTAMRLLTLIVKHVEIPIAKESQVLYDGLSSTKVMHFPGKPEEEALEEFMTRWDLAHTNLVGLKGNTWSEQQLGWMLHSKVQRVQVLNHDIEAWRLLPDEAKTHTWLRKRIKDRLEMWRADKNIDEASMRVSRQAFTTGYAAMPAQQGSYRAGRADDPKNRYGSKSPFGKRGVCYPYTRGTCPMTAADCKHSHDIYLYSQAEEVLKKAGYCFEHFRYGSCRNDKCKMLHEAIPNSIREAFETVEIEQKETRPSSPHADGEGPSFR</sequence>
<dbReference type="GO" id="GO:0008270">
    <property type="term" value="F:zinc ion binding"/>
    <property type="evidence" value="ECO:0007669"/>
    <property type="project" value="UniProtKB-KW"/>
</dbReference>
<evidence type="ECO:0000313" key="5">
    <source>
        <dbReference type="Proteomes" id="UP000604046"/>
    </source>
</evidence>
<protein>
    <recommendedName>
        <fullName evidence="3">C3H1-type domain-containing protein</fullName>
    </recommendedName>
</protein>
<feature type="region of interest" description="Disordered" evidence="2">
    <location>
        <begin position="1051"/>
        <end position="1084"/>
    </location>
</feature>
<comment type="caution">
    <text evidence="4">The sequence shown here is derived from an EMBL/GenBank/DDBJ whole genome shotgun (WGS) entry which is preliminary data.</text>
</comment>
<feature type="zinc finger region" description="C3H1-type" evidence="1">
    <location>
        <begin position="1363"/>
        <end position="1391"/>
    </location>
</feature>
<feature type="domain" description="C3H1-type" evidence="3">
    <location>
        <begin position="1363"/>
        <end position="1391"/>
    </location>
</feature>
<feature type="region of interest" description="Disordered" evidence="2">
    <location>
        <begin position="764"/>
        <end position="792"/>
    </location>
</feature>
<dbReference type="Proteomes" id="UP000604046">
    <property type="component" value="Unassembled WGS sequence"/>
</dbReference>
<keyword evidence="1" id="KW-0863">Zinc-finger</keyword>
<keyword evidence="1" id="KW-0479">Metal-binding</keyword>
<evidence type="ECO:0000313" key="4">
    <source>
        <dbReference type="EMBL" id="CAE7412348.1"/>
    </source>
</evidence>
<name>A0A812QZ48_9DINO</name>
<dbReference type="EMBL" id="CAJNDS010002288">
    <property type="protein sequence ID" value="CAE7412348.1"/>
    <property type="molecule type" value="Genomic_DNA"/>
</dbReference>
<dbReference type="Gene3D" id="3.30.1370.210">
    <property type="match status" value="1"/>
</dbReference>
<evidence type="ECO:0000256" key="2">
    <source>
        <dbReference type="SAM" id="MobiDB-lite"/>
    </source>
</evidence>
<organism evidence="4 5">
    <name type="scientific">Symbiodinium natans</name>
    <dbReference type="NCBI Taxonomy" id="878477"/>
    <lineage>
        <taxon>Eukaryota</taxon>
        <taxon>Sar</taxon>
        <taxon>Alveolata</taxon>
        <taxon>Dinophyceae</taxon>
        <taxon>Suessiales</taxon>
        <taxon>Symbiodiniaceae</taxon>
        <taxon>Symbiodinium</taxon>
    </lineage>
</organism>
<feature type="region of interest" description="Disordered" evidence="2">
    <location>
        <begin position="915"/>
        <end position="967"/>
    </location>
</feature>
<feature type="region of interest" description="Disordered" evidence="2">
    <location>
        <begin position="1440"/>
        <end position="1460"/>
    </location>
</feature>
<keyword evidence="1" id="KW-0862">Zinc</keyword>
<reference evidence="4" key="1">
    <citation type="submission" date="2021-02" db="EMBL/GenBank/DDBJ databases">
        <authorList>
            <person name="Dougan E. K."/>
            <person name="Rhodes N."/>
            <person name="Thang M."/>
            <person name="Chan C."/>
        </authorList>
    </citation>
    <scope>NUCLEOTIDE SEQUENCE</scope>
</reference>
<feature type="compositionally biased region" description="Basic and acidic residues" evidence="2">
    <location>
        <begin position="265"/>
        <end position="276"/>
    </location>
</feature>
<dbReference type="InterPro" id="IPR000571">
    <property type="entry name" value="Znf_CCCH"/>
</dbReference>
<accession>A0A812QZ48</accession>
<feature type="compositionally biased region" description="Basic and acidic residues" evidence="2">
    <location>
        <begin position="537"/>
        <end position="549"/>
    </location>
</feature>
<keyword evidence="5" id="KW-1185">Reference proteome</keyword>
<feature type="compositionally biased region" description="Basic and acidic residues" evidence="2">
    <location>
        <begin position="947"/>
        <end position="961"/>
    </location>
</feature>
<evidence type="ECO:0000259" key="3">
    <source>
        <dbReference type="PROSITE" id="PS50103"/>
    </source>
</evidence>
<proteinExistence type="predicted"/>
<feature type="region of interest" description="Disordered" evidence="2">
    <location>
        <begin position="260"/>
        <end position="297"/>
    </location>
</feature>